<dbReference type="EMBL" id="VKGK01000050">
    <property type="protein sequence ID" value="TRY11134.1"/>
    <property type="molecule type" value="Genomic_DNA"/>
</dbReference>
<accession>A0A553JFA1</accession>
<feature type="domain" description="Glyoxalase/fosfomycin resistance/dioxygenase" evidence="1">
    <location>
        <begin position="9"/>
        <end position="120"/>
    </location>
</feature>
<reference evidence="3" key="1">
    <citation type="submission" date="2019-07" db="EMBL/GenBank/DDBJ databases">
        <title>Shewanella sp. YLB-08 draft genomic sequence.</title>
        <authorList>
            <person name="Yu L."/>
        </authorList>
    </citation>
    <scope>NUCLEOTIDE SEQUENCE [LARGE SCALE GENOMIC DNA]</scope>
    <source>
        <strain evidence="3">JCM 20706</strain>
    </source>
</reference>
<organism evidence="2 3">
    <name type="scientific">Shewanella hanedai</name>
    <name type="common">Alteromonas hanedai</name>
    <dbReference type="NCBI Taxonomy" id="25"/>
    <lineage>
        <taxon>Bacteria</taxon>
        <taxon>Pseudomonadati</taxon>
        <taxon>Pseudomonadota</taxon>
        <taxon>Gammaproteobacteria</taxon>
        <taxon>Alteromonadales</taxon>
        <taxon>Shewanellaceae</taxon>
        <taxon>Shewanella</taxon>
    </lineage>
</organism>
<dbReference type="Gene3D" id="3.30.720.110">
    <property type="match status" value="1"/>
</dbReference>
<dbReference type="Pfam" id="PF00903">
    <property type="entry name" value="Glyoxalase"/>
    <property type="match status" value="1"/>
</dbReference>
<name>A0A553JFA1_SHEHA</name>
<evidence type="ECO:0000313" key="2">
    <source>
        <dbReference type="EMBL" id="TRY11134.1"/>
    </source>
</evidence>
<protein>
    <submittedName>
        <fullName evidence="2">Glyoxalase</fullName>
    </submittedName>
</protein>
<dbReference type="InterPro" id="IPR004360">
    <property type="entry name" value="Glyas_Fos-R_dOase_dom"/>
</dbReference>
<dbReference type="Gene3D" id="3.30.720.120">
    <property type="match status" value="1"/>
</dbReference>
<evidence type="ECO:0000313" key="3">
    <source>
        <dbReference type="Proteomes" id="UP000318126"/>
    </source>
</evidence>
<dbReference type="InterPro" id="IPR029068">
    <property type="entry name" value="Glyas_Bleomycin-R_OHBP_Dase"/>
</dbReference>
<evidence type="ECO:0000259" key="1">
    <source>
        <dbReference type="Pfam" id="PF00903"/>
    </source>
</evidence>
<sequence>MNSTTVPIIRYQHAREAMSWLCDVIGFDIFLEVSGNDNKIEHARLTLGSSMVMLASLGRDGLFESKFKTPQTVKCNTQCTFHFVEDPSVIYNRALAAGANIIQEIESFEFGGETFIFEDIESHIWVITSHDPWKVTW</sequence>
<dbReference type="OrthoDB" id="9806868at2"/>
<keyword evidence="3" id="KW-1185">Reference proteome</keyword>
<dbReference type="SUPFAM" id="SSF54593">
    <property type="entry name" value="Glyoxalase/Bleomycin resistance protein/Dihydroxybiphenyl dioxygenase"/>
    <property type="match status" value="1"/>
</dbReference>
<dbReference type="AlphaFoldDB" id="A0A553JFA1"/>
<proteinExistence type="predicted"/>
<dbReference type="RefSeq" id="WP_144042721.1">
    <property type="nucleotide sequence ID" value="NZ_BMPL01000056.1"/>
</dbReference>
<gene>
    <name evidence="2" type="ORF">FN961_24255</name>
</gene>
<dbReference type="Proteomes" id="UP000318126">
    <property type="component" value="Unassembled WGS sequence"/>
</dbReference>
<comment type="caution">
    <text evidence="2">The sequence shown here is derived from an EMBL/GenBank/DDBJ whole genome shotgun (WGS) entry which is preliminary data.</text>
</comment>